<evidence type="ECO:0000256" key="4">
    <source>
        <dbReference type="ARBA" id="ARBA00022989"/>
    </source>
</evidence>
<organism evidence="7">
    <name type="scientific">marine sediment metagenome</name>
    <dbReference type="NCBI Taxonomy" id="412755"/>
    <lineage>
        <taxon>unclassified sequences</taxon>
        <taxon>metagenomes</taxon>
        <taxon>ecological metagenomes</taxon>
    </lineage>
</organism>
<dbReference type="PANTHER" id="PTHR10010:SF46">
    <property type="entry name" value="SODIUM-DEPENDENT PHOSPHATE TRANSPORT PROTEIN 2B"/>
    <property type="match status" value="1"/>
</dbReference>
<proteinExistence type="predicted"/>
<name>X1ERV1_9ZZZZ</name>
<dbReference type="InterPro" id="IPR003841">
    <property type="entry name" value="Na/Pi_transpt"/>
</dbReference>
<dbReference type="AlphaFoldDB" id="X1ERV1"/>
<dbReference type="GO" id="GO:0005886">
    <property type="term" value="C:plasma membrane"/>
    <property type="evidence" value="ECO:0007669"/>
    <property type="project" value="UniProtKB-SubCell"/>
</dbReference>
<evidence type="ECO:0000256" key="2">
    <source>
        <dbReference type="ARBA" id="ARBA00022475"/>
    </source>
</evidence>
<keyword evidence="3 6" id="KW-0812">Transmembrane</keyword>
<feature type="non-terminal residue" evidence="7">
    <location>
        <position position="95"/>
    </location>
</feature>
<feature type="transmembrane region" description="Helical" evidence="6">
    <location>
        <begin position="6"/>
        <end position="25"/>
    </location>
</feature>
<evidence type="ECO:0000256" key="1">
    <source>
        <dbReference type="ARBA" id="ARBA00004651"/>
    </source>
</evidence>
<dbReference type="NCBIfam" id="NF037997">
    <property type="entry name" value="Na_Pi_symport"/>
    <property type="match status" value="1"/>
</dbReference>
<comment type="caution">
    <text evidence="7">The sequence shown here is derived from an EMBL/GenBank/DDBJ whole genome shotgun (WGS) entry which is preliminary data.</text>
</comment>
<keyword evidence="4 6" id="KW-1133">Transmembrane helix</keyword>
<comment type="subcellular location">
    <subcellularLocation>
        <location evidence="1">Cell membrane</location>
        <topology evidence="1">Multi-pass membrane protein</topology>
    </subcellularLocation>
</comment>
<evidence type="ECO:0000256" key="5">
    <source>
        <dbReference type="ARBA" id="ARBA00023136"/>
    </source>
</evidence>
<evidence type="ECO:0000313" key="7">
    <source>
        <dbReference type="EMBL" id="GAH19874.1"/>
    </source>
</evidence>
<dbReference type="PANTHER" id="PTHR10010">
    <property type="entry name" value="SOLUTE CARRIER FAMILY 34 SODIUM PHOSPHATE , MEMBER 2-RELATED"/>
    <property type="match status" value="1"/>
</dbReference>
<evidence type="ECO:0008006" key="8">
    <source>
        <dbReference type="Google" id="ProtNLM"/>
    </source>
</evidence>
<dbReference type="EMBL" id="BARU01003018">
    <property type="protein sequence ID" value="GAH19874.1"/>
    <property type="molecule type" value="Genomic_DNA"/>
</dbReference>
<protein>
    <recommendedName>
        <fullName evidence="8">PhoU domain-containing protein</fullName>
    </recommendedName>
</protein>
<reference evidence="7" key="1">
    <citation type="journal article" date="2014" name="Front. Microbiol.">
        <title>High frequency of phylogenetically diverse reductive dehalogenase-homologous genes in deep subseafloor sedimentary metagenomes.</title>
        <authorList>
            <person name="Kawai M."/>
            <person name="Futagami T."/>
            <person name="Toyoda A."/>
            <person name="Takaki Y."/>
            <person name="Nishi S."/>
            <person name="Hori S."/>
            <person name="Arai W."/>
            <person name="Tsubouchi T."/>
            <person name="Morono Y."/>
            <person name="Uchiyama I."/>
            <person name="Ito T."/>
            <person name="Fujiyama A."/>
            <person name="Inagaki F."/>
            <person name="Takami H."/>
        </authorList>
    </citation>
    <scope>NUCLEOTIDE SEQUENCE</scope>
    <source>
        <strain evidence="7">Expedition CK06-06</strain>
    </source>
</reference>
<dbReference type="GO" id="GO:0005436">
    <property type="term" value="F:sodium:phosphate symporter activity"/>
    <property type="evidence" value="ECO:0007669"/>
    <property type="project" value="InterPro"/>
</dbReference>
<evidence type="ECO:0000256" key="6">
    <source>
        <dbReference type="SAM" id="Phobius"/>
    </source>
</evidence>
<keyword evidence="2" id="KW-1003">Cell membrane</keyword>
<sequence length="95" mass="10174">MNLFYIILQVFAGLALFLFGIKMLSDGLKKITGSKLKKLLEKMTSNKCKGILVGALTTVLIQSSSLTMVTQIGLINAGLLTLEQSVGIIMGQEIG</sequence>
<keyword evidence="5 6" id="KW-0472">Membrane</keyword>
<dbReference type="GO" id="GO:0044341">
    <property type="term" value="P:sodium-dependent phosphate transport"/>
    <property type="evidence" value="ECO:0007669"/>
    <property type="project" value="InterPro"/>
</dbReference>
<evidence type="ECO:0000256" key="3">
    <source>
        <dbReference type="ARBA" id="ARBA00022692"/>
    </source>
</evidence>
<gene>
    <name evidence="7" type="ORF">S03H2_06772</name>
</gene>
<accession>X1ERV1</accession>
<dbReference type="Pfam" id="PF02690">
    <property type="entry name" value="Na_Pi_cotrans"/>
    <property type="match status" value="1"/>
</dbReference>